<dbReference type="AlphaFoldDB" id="A0A5J5D526"/>
<proteinExistence type="predicted"/>
<reference evidence="1 2" key="1">
    <citation type="submission" date="2019-08" db="EMBL/GenBank/DDBJ databases">
        <title>A chromosome-level genome assembly, high-density linkage maps, and genome scans reveal the genomic architecture of hybrid incompatibilities underlying speciation via character displacement in darters (Percidae: Etheostominae).</title>
        <authorList>
            <person name="Moran R.L."/>
            <person name="Catchen J.M."/>
            <person name="Fuller R.C."/>
        </authorList>
    </citation>
    <scope>NUCLEOTIDE SEQUENCE [LARGE SCALE GENOMIC DNA]</scope>
    <source>
        <strain evidence="1">EspeVRDwgs_2016</strain>
        <tissue evidence="1">Muscle</tissue>
    </source>
</reference>
<dbReference type="Proteomes" id="UP000327493">
    <property type="component" value="Chromosome 10"/>
</dbReference>
<keyword evidence="2" id="KW-1185">Reference proteome</keyword>
<protein>
    <submittedName>
        <fullName evidence="1">Uncharacterized protein</fullName>
    </submittedName>
</protein>
<evidence type="ECO:0000313" key="1">
    <source>
        <dbReference type="EMBL" id="KAA8589157.1"/>
    </source>
</evidence>
<gene>
    <name evidence="1" type="ORF">FQN60_010502</name>
</gene>
<comment type="caution">
    <text evidence="1">The sequence shown here is derived from an EMBL/GenBank/DDBJ whole genome shotgun (WGS) entry which is preliminary data.</text>
</comment>
<organism evidence="1 2">
    <name type="scientific">Etheostoma spectabile</name>
    <name type="common">orangethroat darter</name>
    <dbReference type="NCBI Taxonomy" id="54343"/>
    <lineage>
        <taxon>Eukaryota</taxon>
        <taxon>Metazoa</taxon>
        <taxon>Chordata</taxon>
        <taxon>Craniata</taxon>
        <taxon>Vertebrata</taxon>
        <taxon>Euteleostomi</taxon>
        <taxon>Actinopterygii</taxon>
        <taxon>Neopterygii</taxon>
        <taxon>Teleostei</taxon>
        <taxon>Neoteleostei</taxon>
        <taxon>Acanthomorphata</taxon>
        <taxon>Eupercaria</taxon>
        <taxon>Perciformes</taxon>
        <taxon>Percoidei</taxon>
        <taxon>Percidae</taxon>
        <taxon>Etheostomatinae</taxon>
        <taxon>Etheostoma</taxon>
    </lineage>
</organism>
<sequence length="22" mass="2518">MRFLLLFSHCHRHSVGDCAGCQ</sequence>
<name>A0A5J5D526_9PERO</name>
<accession>A0A5J5D526</accession>
<evidence type="ECO:0000313" key="2">
    <source>
        <dbReference type="Proteomes" id="UP000327493"/>
    </source>
</evidence>
<dbReference type="EMBL" id="VOFY01000010">
    <property type="protein sequence ID" value="KAA8589157.1"/>
    <property type="molecule type" value="Genomic_DNA"/>
</dbReference>